<protein>
    <submittedName>
        <fullName evidence="9">Lipoprotein-anchoring transpeptidase ErfK/SrfK</fullName>
    </submittedName>
</protein>
<accession>A0A840IE23</accession>
<dbReference type="Proteomes" id="UP000585272">
    <property type="component" value="Unassembled WGS sequence"/>
</dbReference>
<proteinExistence type="predicted"/>
<organism evidence="9 10">
    <name type="scientific">Conexibacter arvalis</name>
    <dbReference type="NCBI Taxonomy" id="912552"/>
    <lineage>
        <taxon>Bacteria</taxon>
        <taxon>Bacillati</taxon>
        <taxon>Actinomycetota</taxon>
        <taxon>Thermoleophilia</taxon>
        <taxon>Solirubrobacterales</taxon>
        <taxon>Conexibacteraceae</taxon>
        <taxon>Conexibacter</taxon>
    </lineage>
</organism>
<evidence type="ECO:0000256" key="3">
    <source>
        <dbReference type="ARBA" id="ARBA00022960"/>
    </source>
</evidence>
<dbReference type="GO" id="GO:0018104">
    <property type="term" value="P:peptidoglycan-protein cross-linking"/>
    <property type="evidence" value="ECO:0007669"/>
    <property type="project" value="TreeGrafter"/>
</dbReference>
<dbReference type="PANTHER" id="PTHR30582">
    <property type="entry name" value="L,D-TRANSPEPTIDASE"/>
    <property type="match status" value="1"/>
</dbReference>
<name>A0A840IE23_9ACTN</name>
<evidence type="ECO:0000256" key="1">
    <source>
        <dbReference type="ARBA" id="ARBA00004752"/>
    </source>
</evidence>
<dbReference type="RefSeq" id="WP_183341201.1">
    <property type="nucleotide sequence ID" value="NZ_JACHNU010000002.1"/>
</dbReference>
<evidence type="ECO:0000313" key="10">
    <source>
        <dbReference type="Proteomes" id="UP000585272"/>
    </source>
</evidence>
<keyword evidence="9" id="KW-0449">Lipoprotein</keyword>
<keyword evidence="5 6" id="KW-0961">Cell wall biogenesis/degradation</keyword>
<keyword evidence="4 6" id="KW-0573">Peptidoglycan synthesis</keyword>
<keyword evidence="10" id="KW-1185">Reference proteome</keyword>
<dbReference type="EMBL" id="JACHNU010000002">
    <property type="protein sequence ID" value="MBB4662190.1"/>
    <property type="molecule type" value="Genomic_DNA"/>
</dbReference>
<dbReference type="Pfam" id="PF03734">
    <property type="entry name" value="YkuD"/>
    <property type="match status" value="1"/>
</dbReference>
<dbReference type="CDD" id="cd16913">
    <property type="entry name" value="YkuD_like"/>
    <property type="match status" value="1"/>
</dbReference>
<feature type="signal peptide" evidence="7">
    <location>
        <begin position="1"/>
        <end position="31"/>
    </location>
</feature>
<evidence type="ECO:0000256" key="5">
    <source>
        <dbReference type="ARBA" id="ARBA00023316"/>
    </source>
</evidence>
<evidence type="ECO:0000256" key="6">
    <source>
        <dbReference type="PROSITE-ProRule" id="PRU01373"/>
    </source>
</evidence>
<sequence>MSRTSTTAIIAARAAALLALAGLLAATASTAASASAPATGVPAAPTAGAWIAAARTDAPVRPIPRRGATVAKIVAPVMARAAPDVGARAVWRVPTATGWSRQAQVLLVLRSKRDQAGRRWLKVVLPIRPNGTRGWIRADYVQLRRTRYWIDVSTARRLVTVRRAGRVVRRFRAVVGAPGTPTPHGLFAIWERNRQPDPGAFLGPWALSLTALSNVLENYGGGPGRVAIHGRAGLSLNDPLGSARSHGCIRVANADVSWLAHRVPAGTPVAIRR</sequence>
<feature type="domain" description="L,D-TPase catalytic" evidence="8">
    <location>
        <begin position="148"/>
        <end position="272"/>
    </location>
</feature>
<dbReference type="PANTHER" id="PTHR30582:SF2">
    <property type="entry name" value="L,D-TRANSPEPTIDASE YCIB-RELATED"/>
    <property type="match status" value="1"/>
</dbReference>
<keyword evidence="2" id="KW-0808">Transferase</keyword>
<evidence type="ECO:0000259" key="8">
    <source>
        <dbReference type="PROSITE" id="PS52029"/>
    </source>
</evidence>
<keyword evidence="3 6" id="KW-0133">Cell shape</keyword>
<dbReference type="GO" id="GO:0008360">
    <property type="term" value="P:regulation of cell shape"/>
    <property type="evidence" value="ECO:0007669"/>
    <property type="project" value="UniProtKB-UniRule"/>
</dbReference>
<dbReference type="GO" id="GO:0071555">
    <property type="term" value="P:cell wall organization"/>
    <property type="evidence" value="ECO:0007669"/>
    <property type="project" value="UniProtKB-UniRule"/>
</dbReference>
<dbReference type="Gene3D" id="2.40.440.10">
    <property type="entry name" value="L,D-transpeptidase catalytic domain-like"/>
    <property type="match status" value="1"/>
</dbReference>
<evidence type="ECO:0000256" key="7">
    <source>
        <dbReference type="SAM" id="SignalP"/>
    </source>
</evidence>
<comment type="caution">
    <text evidence="9">The sequence shown here is derived from an EMBL/GenBank/DDBJ whole genome shotgun (WGS) entry which is preliminary data.</text>
</comment>
<feature type="active site" description="Proton donor/acceptor" evidence="6">
    <location>
        <position position="229"/>
    </location>
</feature>
<dbReference type="GO" id="GO:0016740">
    <property type="term" value="F:transferase activity"/>
    <property type="evidence" value="ECO:0007669"/>
    <property type="project" value="UniProtKB-KW"/>
</dbReference>
<feature type="active site" description="Nucleophile" evidence="6">
    <location>
        <position position="248"/>
    </location>
</feature>
<dbReference type="SUPFAM" id="SSF141523">
    <property type="entry name" value="L,D-transpeptidase catalytic domain-like"/>
    <property type="match status" value="1"/>
</dbReference>
<dbReference type="InterPro" id="IPR050979">
    <property type="entry name" value="LD-transpeptidase"/>
</dbReference>
<dbReference type="GO" id="GO:0071972">
    <property type="term" value="F:peptidoglycan L,D-transpeptidase activity"/>
    <property type="evidence" value="ECO:0007669"/>
    <property type="project" value="TreeGrafter"/>
</dbReference>
<dbReference type="AlphaFoldDB" id="A0A840IE23"/>
<dbReference type="InterPro" id="IPR038063">
    <property type="entry name" value="Transpep_catalytic_dom"/>
</dbReference>
<evidence type="ECO:0000256" key="2">
    <source>
        <dbReference type="ARBA" id="ARBA00022679"/>
    </source>
</evidence>
<dbReference type="InterPro" id="IPR005490">
    <property type="entry name" value="LD_TPept_cat_dom"/>
</dbReference>
<keyword evidence="7" id="KW-0732">Signal</keyword>
<dbReference type="UniPathway" id="UPA00219"/>
<dbReference type="GO" id="GO:0005576">
    <property type="term" value="C:extracellular region"/>
    <property type="evidence" value="ECO:0007669"/>
    <property type="project" value="TreeGrafter"/>
</dbReference>
<evidence type="ECO:0000313" key="9">
    <source>
        <dbReference type="EMBL" id="MBB4662190.1"/>
    </source>
</evidence>
<dbReference type="PROSITE" id="PS52029">
    <property type="entry name" value="LD_TPASE"/>
    <property type="match status" value="1"/>
</dbReference>
<feature type="chain" id="PRO_5033063443" evidence="7">
    <location>
        <begin position="32"/>
        <end position="273"/>
    </location>
</feature>
<gene>
    <name evidence="9" type="ORF">BDZ31_001776</name>
</gene>
<comment type="pathway">
    <text evidence="1 6">Cell wall biogenesis; peptidoglycan biosynthesis.</text>
</comment>
<evidence type="ECO:0000256" key="4">
    <source>
        <dbReference type="ARBA" id="ARBA00022984"/>
    </source>
</evidence>
<reference evidence="9 10" key="1">
    <citation type="submission" date="2020-08" db="EMBL/GenBank/DDBJ databases">
        <title>Genomic Encyclopedia of Archaeal and Bacterial Type Strains, Phase II (KMG-II): from individual species to whole genera.</title>
        <authorList>
            <person name="Goeker M."/>
        </authorList>
    </citation>
    <scope>NUCLEOTIDE SEQUENCE [LARGE SCALE GENOMIC DNA]</scope>
    <source>
        <strain evidence="9 10">DSM 23288</strain>
    </source>
</reference>